<feature type="compositionally biased region" description="Basic and acidic residues" evidence="1">
    <location>
        <begin position="212"/>
        <end position="228"/>
    </location>
</feature>
<name>A0ABP1Q9A7_9HEXA</name>
<feature type="region of interest" description="Disordered" evidence="1">
    <location>
        <begin position="187"/>
        <end position="228"/>
    </location>
</feature>
<comment type="caution">
    <text evidence="2">The sequence shown here is derived from an EMBL/GenBank/DDBJ whole genome shotgun (WGS) entry which is preliminary data.</text>
</comment>
<feature type="compositionally biased region" description="Low complexity" evidence="1">
    <location>
        <begin position="72"/>
        <end position="86"/>
    </location>
</feature>
<dbReference type="Proteomes" id="UP001642540">
    <property type="component" value="Unassembled WGS sequence"/>
</dbReference>
<evidence type="ECO:0000313" key="3">
    <source>
        <dbReference type="Proteomes" id="UP001642540"/>
    </source>
</evidence>
<accession>A0ABP1Q9A7</accession>
<organism evidence="2 3">
    <name type="scientific">Orchesella dallaii</name>
    <dbReference type="NCBI Taxonomy" id="48710"/>
    <lineage>
        <taxon>Eukaryota</taxon>
        <taxon>Metazoa</taxon>
        <taxon>Ecdysozoa</taxon>
        <taxon>Arthropoda</taxon>
        <taxon>Hexapoda</taxon>
        <taxon>Collembola</taxon>
        <taxon>Entomobryomorpha</taxon>
        <taxon>Entomobryoidea</taxon>
        <taxon>Orchesellidae</taxon>
        <taxon>Orchesellinae</taxon>
        <taxon>Orchesella</taxon>
    </lineage>
</organism>
<dbReference type="EMBL" id="CAXLJM020000027">
    <property type="protein sequence ID" value="CAL8094513.1"/>
    <property type="molecule type" value="Genomic_DNA"/>
</dbReference>
<feature type="region of interest" description="Disordered" evidence="1">
    <location>
        <begin position="18"/>
        <end position="86"/>
    </location>
</feature>
<reference evidence="2 3" key="1">
    <citation type="submission" date="2024-08" db="EMBL/GenBank/DDBJ databases">
        <authorList>
            <person name="Cucini C."/>
            <person name="Frati F."/>
        </authorList>
    </citation>
    <scope>NUCLEOTIDE SEQUENCE [LARGE SCALE GENOMIC DNA]</scope>
</reference>
<proteinExistence type="predicted"/>
<sequence length="228" mass="24980">MIDMLIFDWVPRSPLPISGNGKIAVGSSGKSSSVGGKSNSEAMEGGKSEQISSPTGQLRANSEVPEENDNTQQQQHQGHGGSSKQSMFRQCFSLDESALLGFSIKSVNEGRIPLFEKWADMASGESCSASIMEDELSFLSAKKREQCLKVYEKMKKTGCEIKLDTIFRGMLTPSEYRAFMRAAENAAQEAEEAEKAKKVSEDQVDEENVGNEQHDAKSADVKEVLNKK</sequence>
<evidence type="ECO:0000313" key="2">
    <source>
        <dbReference type="EMBL" id="CAL8094513.1"/>
    </source>
</evidence>
<feature type="compositionally biased region" description="Low complexity" evidence="1">
    <location>
        <begin position="25"/>
        <end position="38"/>
    </location>
</feature>
<gene>
    <name evidence="2" type="ORF">ODALV1_LOCUS8800</name>
</gene>
<protein>
    <submittedName>
        <fullName evidence="2">Uncharacterized protein</fullName>
    </submittedName>
</protein>
<keyword evidence="3" id="KW-1185">Reference proteome</keyword>
<evidence type="ECO:0000256" key="1">
    <source>
        <dbReference type="SAM" id="MobiDB-lite"/>
    </source>
</evidence>
<feature type="compositionally biased region" description="Polar residues" evidence="1">
    <location>
        <begin position="49"/>
        <end position="60"/>
    </location>
</feature>